<dbReference type="Proteomes" id="UP001500782">
    <property type="component" value="Unassembled WGS sequence"/>
</dbReference>
<dbReference type="EMBL" id="BAAADJ010000003">
    <property type="protein sequence ID" value="GAA0315207.1"/>
    <property type="molecule type" value="Genomic_DNA"/>
</dbReference>
<name>A0ABN0VR62_9BACI</name>
<dbReference type="InterPro" id="IPR016035">
    <property type="entry name" value="Acyl_Trfase/lysoPLipase"/>
</dbReference>
<feature type="active site" description="Proton acceptor" evidence="4">
    <location>
        <position position="160"/>
    </location>
</feature>
<dbReference type="InterPro" id="IPR002641">
    <property type="entry name" value="PNPLA_dom"/>
</dbReference>
<organism evidence="6 7">
    <name type="scientific">Bacillus carboniphilus</name>
    <dbReference type="NCBI Taxonomy" id="86663"/>
    <lineage>
        <taxon>Bacteria</taxon>
        <taxon>Bacillati</taxon>
        <taxon>Bacillota</taxon>
        <taxon>Bacilli</taxon>
        <taxon>Bacillales</taxon>
        <taxon>Bacillaceae</taxon>
        <taxon>Bacillus</taxon>
    </lineage>
</organism>
<evidence type="ECO:0000259" key="5">
    <source>
        <dbReference type="PROSITE" id="PS51635"/>
    </source>
</evidence>
<reference evidence="6 7" key="1">
    <citation type="journal article" date="2019" name="Int. J. Syst. Evol. Microbiol.">
        <title>The Global Catalogue of Microorganisms (GCM) 10K type strain sequencing project: providing services to taxonomists for standard genome sequencing and annotation.</title>
        <authorList>
            <consortium name="The Broad Institute Genomics Platform"/>
            <consortium name="The Broad Institute Genome Sequencing Center for Infectious Disease"/>
            <person name="Wu L."/>
            <person name="Ma J."/>
        </authorList>
    </citation>
    <scope>NUCLEOTIDE SEQUENCE [LARGE SCALE GENOMIC DNA]</scope>
    <source>
        <strain evidence="6 7">JCM 9731</strain>
    </source>
</reference>
<evidence type="ECO:0000256" key="1">
    <source>
        <dbReference type="ARBA" id="ARBA00022801"/>
    </source>
</evidence>
<gene>
    <name evidence="6" type="ORF">GCM10008967_02160</name>
</gene>
<protein>
    <submittedName>
        <fullName evidence="6">Patatin family protein</fullName>
    </submittedName>
</protein>
<dbReference type="SUPFAM" id="SSF52151">
    <property type="entry name" value="FabD/lysophospholipase-like"/>
    <property type="match status" value="1"/>
</dbReference>
<sequence length="282" mass="32429">MENIGLVLEGGGMRGVYTAGVLEYFMEKELYFPYVIGVSAGACMAASYLSRQNGRNKVVNIDLVRDPRYLSFRNFIRNREFFGMDFLFDEIPNKINPFDYDTFLNAKEQFIVGTTDCETGEAVYYDKKDHGKHMLKIIRASSSLPFVAPSVEYDNRLLLDGGIIDPIPIRKAQEDGNHKNVIVMTKPPNYTKKPSKFGGAITYFSKKHPKIGELIQSRYKHYNETLGYLDSEKEKGNVMIIQPSVHIPVSRMERKQERLLSLYELGYKDAKKQYEEIVEFLK</sequence>
<keyword evidence="2 4" id="KW-0442">Lipid degradation</keyword>
<feature type="short sequence motif" description="GXSXG" evidence="4">
    <location>
        <begin position="37"/>
        <end position="41"/>
    </location>
</feature>
<evidence type="ECO:0000313" key="6">
    <source>
        <dbReference type="EMBL" id="GAA0315207.1"/>
    </source>
</evidence>
<dbReference type="Gene3D" id="3.40.1090.10">
    <property type="entry name" value="Cytosolic phospholipase A2 catalytic domain"/>
    <property type="match status" value="1"/>
</dbReference>
<dbReference type="CDD" id="cd07208">
    <property type="entry name" value="Pat_hypo_Ecoli_yjju_like"/>
    <property type="match status" value="1"/>
</dbReference>
<dbReference type="InterPro" id="IPR037483">
    <property type="entry name" value="YjjU-like"/>
</dbReference>
<dbReference type="Pfam" id="PF01734">
    <property type="entry name" value="Patatin"/>
    <property type="match status" value="1"/>
</dbReference>
<evidence type="ECO:0000256" key="3">
    <source>
        <dbReference type="ARBA" id="ARBA00023098"/>
    </source>
</evidence>
<comment type="caution">
    <text evidence="6">The sequence shown here is derived from an EMBL/GenBank/DDBJ whole genome shotgun (WGS) entry which is preliminary data.</text>
</comment>
<evidence type="ECO:0000256" key="2">
    <source>
        <dbReference type="ARBA" id="ARBA00022963"/>
    </source>
</evidence>
<feature type="domain" description="PNPLA" evidence="5">
    <location>
        <begin position="6"/>
        <end position="173"/>
    </location>
</feature>
<dbReference type="PROSITE" id="PS51635">
    <property type="entry name" value="PNPLA"/>
    <property type="match status" value="1"/>
</dbReference>
<keyword evidence="7" id="KW-1185">Reference proteome</keyword>
<proteinExistence type="predicted"/>
<feature type="short sequence motif" description="DGA/G" evidence="4">
    <location>
        <begin position="160"/>
        <end position="162"/>
    </location>
</feature>
<dbReference type="PANTHER" id="PTHR14226:SF25">
    <property type="entry name" value="PHOSPHOESTERASE"/>
    <property type="match status" value="1"/>
</dbReference>
<evidence type="ECO:0000313" key="7">
    <source>
        <dbReference type="Proteomes" id="UP001500782"/>
    </source>
</evidence>
<dbReference type="PANTHER" id="PTHR14226">
    <property type="entry name" value="NEUROPATHY TARGET ESTERASE/SWISS CHEESE D.MELANOGASTER"/>
    <property type="match status" value="1"/>
</dbReference>
<dbReference type="InterPro" id="IPR045943">
    <property type="entry name" value="DUF6363"/>
</dbReference>
<dbReference type="InterPro" id="IPR050301">
    <property type="entry name" value="NTE"/>
</dbReference>
<keyword evidence="3 4" id="KW-0443">Lipid metabolism</keyword>
<accession>A0ABN0VR62</accession>
<dbReference type="RefSeq" id="WP_343795569.1">
    <property type="nucleotide sequence ID" value="NZ_BAAADJ010000003.1"/>
</dbReference>
<keyword evidence="1 4" id="KW-0378">Hydrolase</keyword>
<evidence type="ECO:0000256" key="4">
    <source>
        <dbReference type="PROSITE-ProRule" id="PRU01161"/>
    </source>
</evidence>
<feature type="active site" description="Nucleophile" evidence="4">
    <location>
        <position position="39"/>
    </location>
</feature>
<feature type="short sequence motif" description="GXGXXG" evidence="4">
    <location>
        <begin position="10"/>
        <end position="15"/>
    </location>
</feature>
<dbReference type="Pfam" id="PF19890">
    <property type="entry name" value="DUF6363"/>
    <property type="match status" value="1"/>
</dbReference>